<comment type="catalytic activity">
    <reaction evidence="1">
        <text>ATP + protein L-histidine = ADP + protein N-phospho-L-histidine.</text>
        <dbReference type="EC" id="2.7.13.3"/>
    </reaction>
</comment>
<evidence type="ECO:0000313" key="13">
    <source>
        <dbReference type="EMBL" id="MBA2880513.1"/>
    </source>
</evidence>
<dbReference type="PROSITE" id="PS50885">
    <property type="entry name" value="HAMP"/>
    <property type="match status" value="1"/>
</dbReference>
<feature type="coiled-coil region" evidence="8">
    <location>
        <begin position="260"/>
        <end position="290"/>
    </location>
</feature>
<dbReference type="GO" id="GO:0016020">
    <property type="term" value="C:membrane"/>
    <property type="evidence" value="ECO:0007669"/>
    <property type="project" value="UniProtKB-SubCell"/>
</dbReference>
<feature type="domain" description="HAMP" evidence="12">
    <location>
        <begin position="227"/>
        <end position="268"/>
    </location>
</feature>
<dbReference type="InterPro" id="IPR036890">
    <property type="entry name" value="HATPase_C_sf"/>
</dbReference>
<keyword evidence="14" id="KW-1185">Reference proteome</keyword>
<protein>
    <recommendedName>
        <fullName evidence="3">histidine kinase</fullName>
        <ecNumber evidence="3">2.7.13.3</ecNumber>
    </recommendedName>
</protein>
<name>A0A7W0C7A8_9BACT</name>
<dbReference type="FunFam" id="3.30.565.10:FF:000010">
    <property type="entry name" value="Sensor histidine kinase RcsC"/>
    <property type="match status" value="1"/>
</dbReference>
<keyword evidence="4" id="KW-0597">Phosphoprotein</keyword>
<keyword evidence="10" id="KW-0472">Membrane</keyword>
<evidence type="ECO:0000256" key="3">
    <source>
        <dbReference type="ARBA" id="ARBA00012438"/>
    </source>
</evidence>
<dbReference type="PANTHER" id="PTHR43711:SF29">
    <property type="entry name" value="HISTIDINE KINASE"/>
    <property type="match status" value="1"/>
</dbReference>
<dbReference type="SUPFAM" id="SSF55874">
    <property type="entry name" value="ATPase domain of HSP90 chaperone/DNA topoisomerase II/histidine kinase"/>
    <property type="match status" value="1"/>
</dbReference>
<comment type="caution">
    <text evidence="13">The sequence shown here is derived from an EMBL/GenBank/DDBJ whole genome shotgun (WGS) entry which is preliminary data.</text>
</comment>
<evidence type="ECO:0000256" key="5">
    <source>
        <dbReference type="ARBA" id="ARBA00022679"/>
    </source>
</evidence>
<dbReference type="Gene3D" id="6.10.340.10">
    <property type="match status" value="1"/>
</dbReference>
<feature type="transmembrane region" description="Helical" evidence="10">
    <location>
        <begin position="196"/>
        <end position="220"/>
    </location>
</feature>
<evidence type="ECO:0000256" key="1">
    <source>
        <dbReference type="ARBA" id="ARBA00000085"/>
    </source>
</evidence>
<dbReference type="SUPFAM" id="SSF47384">
    <property type="entry name" value="Homodimeric domain of signal transducing histidine kinase"/>
    <property type="match status" value="1"/>
</dbReference>
<dbReference type="GO" id="GO:0000155">
    <property type="term" value="F:phosphorelay sensor kinase activity"/>
    <property type="evidence" value="ECO:0007669"/>
    <property type="project" value="InterPro"/>
</dbReference>
<dbReference type="SMART" id="SM00388">
    <property type="entry name" value="HisKA"/>
    <property type="match status" value="1"/>
</dbReference>
<evidence type="ECO:0000256" key="7">
    <source>
        <dbReference type="ARBA" id="ARBA00023012"/>
    </source>
</evidence>
<evidence type="ECO:0000256" key="8">
    <source>
        <dbReference type="SAM" id="Coils"/>
    </source>
</evidence>
<keyword evidence="7" id="KW-0902">Two-component regulatory system</keyword>
<dbReference type="InterPro" id="IPR003661">
    <property type="entry name" value="HisK_dim/P_dom"/>
</dbReference>
<dbReference type="Gene3D" id="3.30.565.10">
    <property type="entry name" value="Histidine kinase-like ATPase, C-terminal domain"/>
    <property type="match status" value="1"/>
</dbReference>
<gene>
    <name evidence="13" type="ORF">HNR65_000831</name>
</gene>
<proteinExistence type="predicted"/>
<feature type="region of interest" description="Disordered" evidence="9">
    <location>
        <begin position="525"/>
        <end position="546"/>
    </location>
</feature>
<keyword evidence="6 13" id="KW-0418">Kinase</keyword>
<dbReference type="AlphaFoldDB" id="A0A7W0C7A8"/>
<dbReference type="InterPro" id="IPR003594">
    <property type="entry name" value="HATPase_dom"/>
</dbReference>
<keyword evidence="8" id="KW-0175">Coiled coil</keyword>
<evidence type="ECO:0000256" key="10">
    <source>
        <dbReference type="SAM" id="Phobius"/>
    </source>
</evidence>
<dbReference type="RefSeq" id="WP_181550190.1">
    <property type="nucleotide sequence ID" value="NZ_JACDUS010000002.1"/>
</dbReference>
<dbReference type="Gene3D" id="1.10.287.130">
    <property type="match status" value="1"/>
</dbReference>
<dbReference type="InterPro" id="IPR005467">
    <property type="entry name" value="His_kinase_dom"/>
</dbReference>
<keyword evidence="10" id="KW-0812">Transmembrane</keyword>
<dbReference type="InterPro" id="IPR004358">
    <property type="entry name" value="Sig_transdc_His_kin-like_C"/>
</dbReference>
<dbReference type="PROSITE" id="PS50109">
    <property type="entry name" value="HIS_KIN"/>
    <property type="match status" value="1"/>
</dbReference>
<dbReference type="Pfam" id="PF00512">
    <property type="entry name" value="HisKA"/>
    <property type="match status" value="1"/>
</dbReference>
<dbReference type="Pfam" id="PF02518">
    <property type="entry name" value="HATPase_c"/>
    <property type="match status" value="1"/>
</dbReference>
<dbReference type="PRINTS" id="PR00344">
    <property type="entry name" value="BCTRLSENSOR"/>
</dbReference>
<keyword evidence="5" id="KW-0808">Transferase</keyword>
<dbReference type="PANTHER" id="PTHR43711">
    <property type="entry name" value="TWO-COMPONENT HISTIDINE KINASE"/>
    <property type="match status" value="1"/>
</dbReference>
<comment type="subcellular location">
    <subcellularLocation>
        <location evidence="2">Membrane</location>
    </subcellularLocation>
</comment>
<accession>A0A7W0C7A8</accession>
<organism evidence="13 14">
    <name type="scientific">Desulfosalsimonas propionicica</name>
    <dbReference type="NCBI Taxonomy" id="332175"/>
    <lineage>
        <taxon>Bacteria</taxon>
        <taxon>Pseudomonadati</taxon>
        <taxon>Thermodesulfobacteriota</taxon>
        <taxon>Desulfobacteria</taxon>
        <taxon>Desulfobacterales</taxon>
        <taxon>Desulfosalsimonadaceae</taxon>
        <taxon>Desulfosalsimonas</taxon>
    </lineage>
</organism>
<feature type="transmembrane region" description="Helical" evidence="10">
    <location>
        <begin position="7"/>
        <end position="30"/>
    </location>
</feature>
<dbReference type="InterPro" id="IPR003660">
    <property type="entry name" value="HAMP_dom"/>
</dbReference>
<dbReference type="SMART" id="SM00387">
    <property type="entry name" value="HATPase_c"/>
    <property type="match status" value="1"/>
</dbReference>
<evidence type="ECO:0000256" key="9">
    <source>
        <dbReference type="SAM" id="MobiDB-lite"/>
    </source>
</evidence>
<sequence length="655" mass="72996">MKLKTRLLIVIFVVISGLIGVSALSGWLLYKVHELKTAETLCGKTMDGVARLKRLTDKLLITETLDNAHSRWQTAYKSLIRQIQALNLSPEVQNLLKTKSQKGMIISMNAFWQTTTRRLDRVNHNMAGLFQNPFPSRDGLIYQYFDTRDYKILRIKNQVDEASLYLGSEFESRLSELIEMVDREIDRQLTLTARNIILLTLLISVAVCLILTVFLSRLHFHLQTWHKAMQTLGSGGFPEKLPLTGDLELNRIAGAINQSSEDLAAIREELQKRISELHRAKEEAESANRAKGLFLAKMTHELKTPLNAIMGFSRLAAQSVQADVVQQKQLASINRNARHLLALIDEVLAMAKIEAGKEQLNEQIFDLHELMAEIEQMFLPRARAKGLAMIVQGTSRAPRQIRADRVKLSQILINLIQNAINFTSTGNIDVQVLCPGPETEDPAGPRMVAFSVTDTGCGIDAAALECIFKPFFQAETRHRTSQGTGLGLAITQNYISMMNGTLKVNSTPEKGTCFRCAVPLTGVAQADRPDSETGKKSRPPGLSTQGDLFVDPACQPEWGQKHEKPDSLALSMDEDEIASRLVCVPAHVVEEMEKAALCAEIDRLMTLINTVRDHDAKLAVVFSQLADTFDYDSLLHLLRCSSHPTSYCLANSHEC</sequence>
<feature type="domain" description="Histidine kinase" evidence="11">
    <location>
        <begin position="297"/>
        <end position="522"/>
    </location>
</feature>
<reference evidence="13 14" key="1">
    <citation type="submission" date="2020-07" db="EMBL/GenBank/DDBJ databases">
        <title>Genomic Encyclopedia of Type Strains, Phase IV (KMG-IV): sequencing the most valuable type-strain genomes for metagenomic binning, comparative biology and taxonomic classification.</title>
        <authorList>
            <person name="Goeker M."/>
        </authorList>
    </citation>
    <scope>NUCLEOTIDE SEQUENCE [LARGE SCALE GENOMIC DNA]</scope>
    <source>
        <strain evidence="13 14">DSM 17721</strain>
    </source>
</reference>
<evidence type="ECO:0000256" key="2">
    <source>
        <dbReference type="ARBA" id="ARBA00004370"/>
    </source>
</evidence>
<evidence type="ECO:0000313" key="14">
    <source>
        <dbReference type="Proteomes" id="UP000525298"/>
    </source>
</evidence>
<dbReference type="CDD" id="cd00082">
    <property type="entry name" value="HisKA"/>
    <property type="match status" value="1"/>
</dbReference>
<keyword evidence="10" id="KW-1133">Transmembrane helix</keyword>
<evidence type="ECO:0000256" key="4">
    <source>
        <dbReference type="ARBA" id="ARBA00022553"/>
    </source>
</evidence>
<dbReference type="EC" id="2.7.13.3" evidence="3"/>
<dbReference type="EMBL" id="JACDUS010000002">
    <property type="protein sequence ID" value="MBA2880513.1"/>
    <property type="molecule type" value="Genomic_DNA"/>
</dbReference>
<evidence type="ECO:0000259" key="11">
    <source>
        <dbReference type="PROSITE" id="PS50109"/>
    </source>
</evidence>
<evidence type="ECO:0000256" key="6">
    <source>
        <dbReference type="ARBA" id="ARBA00022777"/>
    </source>
</evidence>
<dbReference type="Proteomes" id="UP000525298">
    <property type="component" value="Unassembled WGS sequence"/>
</dbReference>
<dbReference type="InterPro" id="IPR050736">
    <property type="entry name" value="Sensor_HK_Regulatory"/>
</dbReference>
<dbReference type="InterPro" id="IPR036097">
    <property type="entry name" value="HisK_dim/P_sf"/>
</dbReference>
<evidence type="ECO:0000259" key="12">
    <source>
        <dbReference type="PROSITE" id="PS50885"/>
    </source>
</evidence>